<accession>A0A6M6JDZ8</accession>
<dbReference type="EMBL" id="CP053564">
    <property type="protein sequence ID" value="QJY45786.1"/>
    <property type="molecule type" value="Genomic_DNA"/>
</dbReference>
<gene>
    <name evidence="1" type="ORF">HOP40_08230</name>
</gene>
<name>A0A6M6JDZ8_9PSEU</name>
<dbReference type="KEGG" id="pbro:HOP40_08230"/>
<reference evidence="1 2" key="1">
    <citation type="submission" date="2020-05" db="EMBL/GenBank/DDBJ databases">
        <authorList>
            <person name="Mo P."/>
        </authorList>
    </citation>
    <scope>NUCLEOTIDE SEQUENCE [LARGE SCALE GENOMIC DNA]</scope>
    <source>
        <strain evidence="1 2">Gen01</strain>
    </source>
</reference>
<dbReference type="RefSeq" id="WP_172156277.1">
    <property type="nucleotide sequence ID" value="NZ_CP053564.1"/>
</dbReference>
<organism evidence="1 2">
    <name type="scientific">Pseudonocardia broussonetiae</name>
    <dbReference type="NCBI Taxonomy" id="2736640"/>
    <lineage>
        <taxon>Bacteria</taxon>
        <taxon>Bacillati</taxon>
        <taxon>Actinomycetota</taxon>
        <taxon>Actinomycetes</taxon>
        <taxon>Pseudonocardiales</taxon>
        <taxon>Pseudonocardiaceae</taxon>
        <taxon>Pseudonocardia</taxon>
    </lineage>
</organism>
<evidence type="ECO:0000313" key="2">
    <source>
        <dbReference type="Proteomes" id="UP000505377"/>
    </source>
</evidence>
<sequence length="58" mass="6361">MRDAECRAEWSTQFARTVAAEIRSGVQSGALTWGEADQLLARLRVLVDQALDLPSMAV</sequence>
<protein>
    <submittedName>
        <fullName evidence="1">Uncharacterized protein</fullName>
    </submittedName>
</protein>
<dbReference type="Proteomes" id="UP000505377">
    <property type="component" value="Chromosome"/>
</dbReference>
<evidence type="ECO:0000313" key="1">
    <source>
        <dbReference type="EMBL" id="QJY45786.1"/>
    </source>
</evidence>
<keyword evidence="2" id="KW-1185">Reference proteome</keyword>
<proteinExistence type="predicted"/>
<dbReference type="AlphaFoldDB" id="A0A6M6JDZ8"/>